<sequence>MAYNVAMASSAPTPPDPDGDGPAQLWSREAWKRRLALWGGAIAVALAAIVFAKIGDAAFEVFLKVTGHSPWWALLLTPATFAALAWTTRGGLAATRGSGIPQVIASLRIGRDEFRAAQLSLKVSALKLLLTVVSLLGGASVGREGPTVHVGAGIMHAIGRRLGYSDPYQASRFLLAGGAAGIAAAFNTPLAGVVFAIEELSGAFEQRFSGTLLTAVIVGGVVSMGLLGDYAYFGHIAARLPLGQGWLAILACGVLCGVLGGLFSRIVIAAADGRPRWLGRLRGRHPVWFSTACGLALALLGIALGGSVFGTGYEQAQALLVRHDAPGAEFGIAKFAANLVSYLAGIPGGLFSPALAVGAGLGDNLTGLFPGVDPSAIVLLGMCAYLAGVTQAPLTSAVISMELTDNHELLLPILATVLIARACSSLCCPTPIYKALAQRLAPRLQPPPTTKPADD</sequence>
<dbReference type="EMBL" id="CP029843">
    <property type="protein sequence ID" value="AWV07935.1"/>
    <property type="molecule type" value="Genomic_DNA"/>
</dbReference>
<evidence type="ECO:0000256" key="6">
    <source>
        <dbReference type="ARBA" id="ARBA00023136"/>
    </source>
</evidence>
<dbReference type="PRINTS" id="PR00762">
    <property type="entry name" value="CLCHANNEL"/>
</dbReference>
<dbReference type="InterPro" id="IPR050368">
    <property type="entry name" value="ClC-type_chloride_channel"/>
</dbReference>
<evidence type="ECO:0000313" key="13">
    <source>
        <dbReference type="Proteomes" id="UP000249447"/>
    </source>
</evidence>
<dbReference type="GO" id="GO:0034707">
    <property type="term" value="C:chloride channel complex"/>
    <property type="evidence" value="ECO:0007669"/>
    <property type="project" value="UniProtKB-KW"/>
</dbReference>
<evidence type="ECO:0000256" key="7">
    <source>
        <dbReference type="ARBA" id="ARBA00023173"/>
    </source>
</evidence>
<feature type="transmembrane region" description="Helical" evidence="11">
    <location>
        <begin position="209"/>
        <end position="233"/>
    </location>
</feature>
<feature type="transmembrane region" description="Helical" evidence="11">
    <location>
        <begin position="287"/>
        <end position="309"/>
    </location>
</feature>
<feature type="transmembrane region" description="Helical" evidence="11">
    <location>
        <begin position="368"/>
        <end position="389"/>
    </location>
</feature>
<keyword evidence="6 11" id="KW-0472">Membrane</keyword>
<dbReference type="Gene3D" id="1.10.3080.10">
    <property type="entry name" value="Clc chloride channel"/>
    <property type="match status" value="1"/>
</dbReference>
<evidence type="ECO:0000256" key="11">
    <source>
        <dbReference type="SAM" id="Phobius"/>
    </source>
</evidence>
<keyword evidence="13" id="KW-1185">Reference proteome</keyword>
<reference evidence="12 13" key="1">
    <citation type="submission" date="2018-05" db="EMBL/GenBank/DDBJ databases">
        <title>The complete genome of Lysobacter maris HZ9B, a marine bacterium antagonistic against terrestrial plant pathogens.</title>
        <authorList>
            <person name="Zhang X.-Q."/>
        </authorList>
    </citation>
    <scope>NUCLEOTIDE SEQUENCE [LARGE SCALE GENOMIC DNA]</scope>
    <source>
        <strain evidence="12 13">HZ9B</strain>
    </source>
</reference>
<dbReference type="KEGG" id="lmb:C9I47_2252"/>
<accession>A0A2U9T971</accession>
<keyword evidence="8" id="KW-0868">Chloride</keyword>
<evidence type="ECO:0000256" key="1">
    <source>
        <dbReference type="ARBA" id="ARBA00004141"/>
    </source>
</evidence>
<evidence type="ECO:0000256" key="10">
    <source>
        <dbReference type="SAM" id="MobiDB-lite"/>
    </source>
</evidence>
<protein>
    <submittedName>
        <fullName evidence="12">Chloride channel protein, skeletal muscle</fullName>
    </submittedName>
</protein>
<feature type="transmembrane region" description="Helical" evidence="11">
    <location>
        <begin position="245"/>
        <end position="267"/>
    </location>
</feature>
<dbReference type="SUPFAM" id="SSF81340">
    <property type="entry name" value="Clc chloride channel"/>
    <property type="match status" value="1"/>
</dbReference>
<keyword evidence="5" id="KW-0406">Ion transport</keyword>
<evidence type="ECO:0000256" key="4">
    <source>
        <dbReference type="ARBA" id="ARBA00022989"/>
    </source>
</evidence>
<evidence type="ECO:0000313" key="12">
    <source>
        <dbReference type="EMBL" id="AWV07935.1"/>
    </source>
</evidence>
<feature type="transmembrane region" description="Helical" evidence="11">
    <location>
        <begin position="35"/>
        <end position="59"/>
    </location>
</feature>
<dbReference type="Proteomes" id="UP000249447">
    <property type="component" value="Chromosome"/>
</dbReference>
<dbReference type="Pfam" id="PF00654">
    <property type="entry name" value="Voltage_CLC"/>
    <property type="match status" value="1"/>
</dbReference>
<keyword evidence="4 11" id="KW-1133">Transmembrane helix</keyword>
<dbReference type="InterPro" id="IPR014743">
    <property type="entry name" value="Cl-channel_core"/>
</dbReference>
<feature type="transmembrane region" description="Helical" evidence="11">
    <location>
        <begin position="173"/>
        <end position="197"/>
    </location>
</feature>
<keyword evidence="9" id="KW-0407">Ion channel</keyword>
<feature type="region of interest" description="Disordered" evidence="10">
    <location>
        <begin position="1"/>
        <end position="24"/>
    </location>
</feature>
<evidence type="ECO:0000256" key="5">
    <source>
        <dbReference type="ARBA" id="ARBA00023065"/>
    </source>
</evidence>
<dbReference type="AlphaFoldDB" id="A0A2U9T971"/>
<evidence type="ECO:0000256" key="8">
    <source>
        <dbReference type="ARBA" id="ARBA00023214"/>
    </source>
</evidence>
<dbReference type="PANTHER" id="PTHR43427">
    <property type="entry name" value="CHLORIDE CHANNEL PROTEIN CLC-E"/>
    <property type="match status" value="1"/>
</dbReference>
<evidence type="ECO:0000256" key="2">
    <source>
        <dbReference type="ARBA" id="ARBA00022448"/>
    </source>
</evidence>
<keyword evidence="7" id="KW-0869">Chloride channel</keyword>
<feature type="transmembrane region" description="Helical" evidence="11">
    <location>
        <begin position="71"/>
        <end position="88"/>
    </location>
</feature>
<dbReference type="GO" id="GO:0005254">
    <property type="term" value="F:chloride channel activity"/>
    <property type="evidence" value="ECO:0007669"/>
    <property type="project" value="UniProtKB-KW"/>
</dbReference>
<dbReference type="InterPro" id="IPR001807">
    <property type="entry name" value="ClC"/>
</dbReference>
<evidence type="ECO:0000256" key="9">
    <source>
        <dbReference type="ARBA" id="ARBA00023303"/>
    </source>
</evidence>
<name>A0A2U9T971_9GAMM</name>
<dbReference type="PANTHER" id="PTHR43427:SF6">
    <property type="entry name" value="CHLORIDE CHANNEL PROTEIN CLC-E"/>
    <property type="match status" value="1"/>
</dbReference>
<proteinExistence type="predicted"/>
<feature type="transmembrane region" description="Helical" evidence="11">
    <location>
        <begin position="339"/>
        <end position="361"/>
    </location>
</feature>
<evidence type="ECO:0000256" key="3">
    <source>
        <dbReference type="ARBA" id="ARBA00022692"/>
    </source>
</evidence>
<gene>
    <name evidence="12" type="ORF">C9I47_2252</name>
</gene>
<keyword evidence="2" id="KW-0813">Transport</keyword>
<dbReference type="CDD" id="cd01034">
    <property type="entry name" value="EriC_like"/>
    <property type="match status" value="1"/>
</dbReference>
<keyword evidence="3 11" id="KW-0812">Transmembrane</keyword>
<comment type="subcellular location">
    <subcellularLocation>
        <location evidence="1">Membrane</location>
        <topology evidence="1">Multi-pass membrane protein</topology>
    </subcellularLocation>
</comment>
<organism evidence="12 13">
    <name type="scientific">Marilutibacter maris</name>
    <dbReference type="NCBI Taxonomy" id="1605891"/>
    <lineage>
        <taxon>Bacteria</taxon>
        <taxon>Pseudomonadati</taxon>
        <taxon>Pseudomonadota</taxon>
        <taxon>Gammaproteobacteria</taxon>
        <taxon>Lysobacterales</taxon>
        <taxon>Lysobacteraceae</taxon>
        <taxon>Marilutibacter</taxon>
    </lineage>
</organism>